<reference evidence="4 5" key="1">
    <citation type="submission" date="2019-05" db="EMBL/GenBank/DDBJ databases">
        <title>Verrucobacter flavum gen. nov., sp. nov. a new member of the family Verrucomicrobiaceae.</title>
        <authorList>
            <person name="Szuroczki S."/>
            <person name="Abbaszade G."/>
            <person name="Szabo A."/>
            <person name="Felfoldi T."/>
            <person name="Schumann P."/>
            <person name="Boka K."/>
            <person name="Keki Z."/>
            <person name="Toumi M."/>
            <person name="Toth E."/>
        </authorList>
    </citation>
    <scope>NUCLEOTIDE SEQUENCE [LARGE SCALE GENOMIC DNA]</scope>
    <source>
        <strain evidence="4 5">MG-N-17</strain>
    </source>
</reference>
<protein>
    <submittedName>
        <fullName evidence="4">Alpha/beta hydrolase</fullName>
    </submittedName>
</protein>
<dbReference type="PANTHER" id="PTHR10655:SF17">
    <property type="entry name" value="LYSOPHOSPHOLIPASE-LIKE PROTEIN 1"/>
    <property type="match status" value="1"/>
</dbReference>
<dbReference type="AlphaFoldDB" id="A0A5R8KJC7"/>
<dbReference type="GO" id="GO:0016787">
    <property type="term" value="F:hydrolase activity"/>
    <property type="evidence" value="ECO:0007669"/>
    <property type="project" value="UniProtKB-KW"/>
</dbReference>
<evidence type="ECO:0000313" key="5">
    <source>
        <dbReference type="Proteomes" id="UP000306196"/>
    </source>
</evidence>
<dbReference type="Proteomes" id="UP000306196">
    <property type="component" value="Unassembled WGS sequence"/>
</dbReference>
<dbReference type="EMBL" id="VAUV01000002">
    <property type="protein sequence ID" value="TLD72351.1"/>
    <property type="molecule type" value="Genomic_DNA"/>
</dbReference>
<dbReference type="Gene3D" id="3.40.50.1820">
    <property type="entry name" value="alpha/beta hydrolase"/>
    <property type="match status" value="1"/>
</dbReference>
<dbReference type="InterPro" id="IPR029058">
    <property type="entry name" value="AB_hydrolase_fold"/>
</dbReference>
<dbReference type="SUPFAM" id="SSF53474">
    <property type="entry name" value="alpha/beta-Hydrolases"/>
    <property type="match status" value="1"/>
</dbReference>
<comment type="similarity">
    <text evidence="1">Belongs to the AB hydrolase superfamily. AB hydrolase 2 family.</text>
</comment>
<sequence>MNTTTDTSNLDFIHRYVPATDAANPTTLLLLHGTGGNEHDLIELGKSLAPGVGLLSPRGKVSEHGMPRFFRRLAEGVFDEEDLIKRTHELADFVGAAAKVYGFDPDKVIALGYSNGANVAASTLLLRPGVLSGAVLLRGMVPLKPETKPDLKNVPVFLAAGDHDPLIPAANVAELGRMLTDAGAEVELCRSAAGHQLTQGDLQAAAQWLGKKAKSGV</sequence>
<dbReference type="OrthoDB" id="9796570at2"/>
<dbReference type="PANTHER" id="PTHR10655">
    <property type="entry name" value="LYSOPHOSPHOLIPASE-RELATED"/>
    <property type="match status" value="1"/>
</dbReference>
<dbReference type="Pfam" id="PF02230">
    <property type="entry name" value="Abhydrolase_2"/>
    <property type="match status" value="1"/>
</dbReference>
<gene>
    <name evidence="4" type="ORF">FEM03_03065</name>
</gene>
<name>A0A5R8KJC7_9BACT</name>
<keyword evidence="5" id="KW-1185">Reference proteome</keyword>
<evidence type="ECO:0000313" key="4">
    <source>
        <dbReference type="EMBL" id="TLD72351.1"/>
    </source>
</evidence>
<dbReference type="InterPro" id="IPR050565">
    <property type="entry name" value="LYPA1-2/EST-like"/>
</dbReference>
<feature type="domain" description="Phospholipase/carboxylesterase/thioesterase" evidence="3">
    <location>
        <begin position="21"/>
        <end position="210"/>
    </location>
</feature>
<accession>A0A5R8KJC7</accession>
<dbReference type="RefSeq" id="WP_138084707.1">
    <property type="nucleotide sequence ID" value="NZ_VAUV01000002.1"/>
</dbReference>
<evidence type="ECO:0000259" key="3">
    <source>
        <dbReference type="Pfam" id="PF02230"/>
    </source>
</evidence>
<comment type="caution">
    <text evidence="4">The sequence shown here is derived from an EMBL/GenBank/DDBJ whole genome shotgun (WGS) entry which is preliminary data.</text>
</comment>
<organism evidence="4 5">
    <name type="scientific">Phragmitibacter flavus</name>
    <dbReference type="NCBI Taxonomy" id="2576071"/>
    <lineage>
        <taxon>Bacteria</taxon>
        <taxon>Pseudomonadati</taxon>
        <taxon>Verrucomicrobiota</taxon>
        <taxon>Verrucomicrobiia</taxon>
        <taxon>Verrucomicrobiales</taxon>
        <taxon>Verrucomicrobiaceae</taxon>
        <taxon>Phragmitibacter</taxon>
    </lineage>
</organism>
<evidence type="ECO:0000256" key="2">
    <source>
        <dbReference type="ARBA" id="ARBA00022801"/>
    </source>
</evidence>
<dbReference type="InterPro" id="IPR003140">
    <property type="entry name" value="PLipase/COase/thioEstase"/>
</dbReference>
<keyword evidence="2 4" id="KW-0378">Hydrolase</keyword>
<proteinExistence type="inferred from homology"/>
<evidence type="ECO:0000256" key="1">
    <source>
        <dbReference type="ARBA" id="ARBA00006499"/>
    </source>
</evidence>